<feature type="binding site" evidence="7">
    <location>
        <position position="166"/>
    </location>
    <ligand>
        <name>3-phosphoshikimate</name>
        <dbReference type="ChEBI" id="CHEBI:145989"/>
    </ligand>
</feature>
<comment type="catalytic activity">
    <reaction evidence="6">
        <text>3-phosphoshikimate + phosphoenolpyruvate = 5-O-(1-carboxyvinyl)-3-phosphoshikimate + phosphate</text>
        <dbReference type="Rhea" id="RHEA:21256"/>
        <dbReference type="ChEBI" id="CHEBI:43474"/>
        <dbReference type="ChEBI" id="CHEBI:57701"/>
        <dbReference type="ChEBI" id="CHEBI:58702"/>
        <dbReference type="ChEBI" id="CHEBI:145989"/>
        <dbReference type="EC" id="2.5.1.19"/>
    </reaction>
    <physiologicalReaction direction="left-to-right" evidence="6">
        <dbReference type="Rhea" id="RHEA:21257"/>
    </physiologicalReaction>
</comment>
<feature type="binding site" evidence="7">
    <location>
        <position position="95"/>
    </location>
    <ligand>
        <name>phosphoenolpyruvate</name>
        <dbReference type="ChEBI" id="CHEBI:58702"/>
    </ligand>
</feature>
<accession>A0A0A7GDS6</accession>
<feature type="binding site" evidence="7">
    <location>
        <position position="33"/>
    </location>
    <ligand>
        <name>3-phosphoshikimate</name>
        <dbReference type="ChEBI" id="CHEBI:145989"/>
    </ligand>
</feature>
<keyword evidence="5 7" id="KW-0057">Aromatic amino acid biosynthesis</keyword>
<sequence length="419" mass="45773">MAGRERGVMNVKISKSNINGTITAPPSKSYTHRAFISSSLSPKSVIYNPLISEDTIATLISCKKMGADFVKKNRNVYFLGTETIKPGYYNTMNSGTTLRILLSLLSTIPHSSVIDGDESLRKRPNRELVSVLKKLGARIHGSHDYNAPLRVRGKINPGQLEISGKSSQFVTSLLFALPLLEGESTLKVGEIKSRPYIDITLDVLEQSNISIETEGSTFYIYPSEFRLREFTIPPDYSSMSYLISAGLLAGKVVIENAIDSKQGDKRFIEVAREMGGTVKKRGNKIIAENSELEAIEFDAGDTPDIVPTVAVLGAVARGTTVIYNAEHLRIKETDRIKTVVENLKRLGVEARETKDGMIIRGGGVSKGTVDSHGDHRIAMGFSLLGLVGEVTVKNAECVSISYPNYFEDLKKLGAGVEVL</sequence>
<comment type="function">
    <text evidence="7">Catalyzes the transfer of the enolpyruvyl moiety of phosphoenolpyruvate (PEP) to the 5-hydroxyl of shikimate-3-phosphate (S3P) to produce enolpyruvyl shikimate-3-phosphate and inorganic phosphate.</text>
</comment>
<evidence type="ECO:0000313" key="10">
    <source>
        <dbReference type="Proteomes" id="UP000030624"/>
    </source>
</evidence>
<evidence type="ECO:0000256" key="6">
    <source>
        <dbReference type="ARBA" id="ARBA00044633"/>
    </source>
</evidence>
<dbReference type="PIRSF" id="PIRSF000505">
    <property type="entry name" value="EPSPS"/>
    <property type="match status" value="1"/>
</dbReference>
<keyword evidence="7" id="KW-0963">Cytoplasm</keyword>
<evidence type="ECO:0000256" key="5">
    <source>
        <dbReference type="ARBA" id="ARBA00023141"/>
    </source>
</evidence>
<feature type="binding site" evidence="7">
    <location>
        <position position="29"/>
    </location>
    <ligand>
        <name>3-phosphoshikimate</name>
        <dbReference type="ChEBI" id="CHEBI:145989"/>
    </ligand>
</feature>
<dbReference type="PROSITE" id="PS00885">
    <property type="entry name" value="EPSP_SYNTHASE_2"/>
    <property type="match status" value="1"/>
</dbReference>
<evidence type="ECO:0000256" key="3">
    <source>
        <dbReference type="ARBA" id="ARBA00022605"/>
    </source>
</evidence>
<feature type="binding site" evidence="7">
    <location>
        <position position="28"/>
    </location>
    <ligand>
        <name>phosphoenolpyruvate</name>
        <dbReference type="ChEBI" id="CHEBI:58702"/>
    </ligand>
</feature>
<dbReference type="KEGG" id="gac:GACE_0034"/>
<dbReference type="InterPro" id="IPR036968">
    <property type="entry name" value="Enolpyruvate_Tfrase_sf"/>
</dbReference>
<comment type="subcellular location">
    <subcellularLocation>
        <location evidence="7">Cytoplasm</location>
    </subcellularLocation>
</comment>
<feature type="binding site" evidence="7">
    <location>
        <position position="168"/>
    </location>
    <ligand>
        <name>phosphoenolpyruvate</name>
        <dbReference type="ChEBI" id="CHEBI:58702"/>
    </ligand>
</feature>
<dbReference type="Pfam" id="PF00275">
    <property type="entry name" value="EPSP_synthase"/>
    <property type="match status" value="1"/>
</dbReference>
<dbReference type="GO" id="GO:0009423">
    <property type="term" value="P:chorismate biosynthetic process"/>
    <property type="evidence" value="ECO:0007669"/>
    <property type="project" value="UniProtKB-UniRule"/>
</dbReference>
<name>A0A0A7GDS6_GEOAI</name>
<dbReference type="GO" id="GO:0008652">
    <property type="term" value="P:amino acid biosynthetic process"/>
    <property type="evidence" value="ECO:0007669"/>
    <property type="project" value="UniProtKB-KW"/>
</dbReference>
<feature type="binding site" evidence="7">
    <location>
        <position position="331"/>
    </location>
    <ligand>
        <name>3-phosphoshikimate</name>
        <dbReference type="ChEBI" id="CHEBI:145989"/>
    </ligand>
</feature>
<dbReference type="STRING" id="565033.GACE_0034"/>
<dbReference type="NCBIfam" id="TIGR01356">
    <property type="entry name" value="aroA"/>
    <property type="match status" value="1"/>
</dbReference>
<gene>
    <name evidence="7" type="primary">aroA</name>
    <name evidence="9" type="ORF">GACE_0034</name>
</gene>
<dbReference type="HAMAP" id="MF_00210">
    <property type="entry name" value="EPSP_synth"/>
    <property type="match status" value="1"/>
</dbReference>
<feature type="binding site" evidence="7">
    <location>
        <position position="167"/>
    </location>
    <ligand>
        <name>3-phosphoshikimate</name>
        <dbReference type="ChEBI" id="CHEBI:145989"/>
    </ligand>
</feature>
<evidence type="ECO:0000256" key="4">
    <source>
        <dbReference type="ARBA" id="ARBA00022679"/>
    </source>
</evidence>
<dbReference type="GO" id="GO:0005737">
    <property type="term" value="C:cytoplasm"/>
    <property type="evidence" value="ECO:0007669"/>
    <property type="project" value="UniProtKB-SubCell"/>
</dbReference>
<dbReference type="EMBL" id="CP009552">
    <property type="protein sequence ID" value="AIY89097.1"/>
    <property type="molecule type" value="Genomic_DNA"/>
</dbReference>
<protein>
    <recommendedName>
        <fullName evidence="7">3-phosphoshikimate 1-carboxyvinyltransferase</fullName>
        <ecNumber evidence="7">2.5.1.19</ecNumber>
    </recommendedName>
    <alternativeName>
        <fullName evidence="7">5-enolpyruvylshikimate-3-phosphate synthase</fullName>
        <shortName evidence="7">EPSP synthase</shortName>
        <shortName evidence="7">EPSPS</shortName>
    </alternativeName>
</protein>
<dbReference type="InterPro" id="IPR013792">
    <property type="entry name" value="RNA3'P_cycl/enolpyr_Trfase_a/b"/>
</dbReference>
<feature type="binding site" evidence="7">
    <location>
        <position position="304"/>
    </location>
    <ligand>
        <name>3-phosphoshikimate</name>
        <dbReference type="ChEBI" id="CHEBI:145989"/>
    </ligand>
</feature>
<feature type="binding site" evidence="7">
    <location>
        <position position="28"/>
    </location>
    <ligand>
        <name>3-phosphoshikimate</name>
        <dbReference type="ChEBI" id="CHEBI:145989"/>
    </ligand>
</feature>
<dbReference type="Proteomes" id="UP000030624">
    <property type="component" value="Chromosome"/>
</dbReference>
<dbReference type="AlphaFoldDB" id="A0A0A7GDS6"/>
<keyword evidence="4 7" id="KW-0808">Transferase</keyword>
<comment type="pathway">
    <text evidence="1">Metabolic intermediate biosynthesis; chorismate biosynthesis; chorismate from D-erythrose 4-phosphate and phosphoenolpyruvate: step 6/7.</text>
</comment>
<evidence type="ECO:0000313" key="9">
    <source>
        <dbReference type="EMBL" id="AIY89097.1"/>
    </source>
</evidence>
<feature type="binding site" evidence="7">
    <location>
        <position position="193"/>
    </location>
    <ligand>
        <name>3-phosphoshikimate</name>
        <dbReference type="ChEBI" id="CHEBI:145989"/>
    </ligand>
</feature>
<dbReference type="InterPro" id="IPR001986">
    <property type="entry name" value="Enolpyruvate_Tfrase_dom"/>
</dbReference>
<feature type="active site" description="Proton acceptor" evidence="7">
    <location>
        <position position="304"/>
    </location>
</feature>
<evidence type="ECO:0000256" key="2">
    <source>
        <dbReference type="ARBA" id="ARBA00009948"/>
    </source>
</evidence>
<feature type="binding site" evidence="7">
    <location>
        <position position="376"/>
    </location>
    <ligand>
        <name>phosphoenolpyruvate</name>
        <dbReference type="ChEBI" id="CHEBI:58702"/>
    </ligand>
</feature>
<feature type="domain" description="Enolpyruvate transferase" evidence="8">
    <location>
        <begin position="16"/>
        <end position="409"/>
    </location>
</feature>
<evidence type="ECO:0000259" key="8">
    <source>
        <dbReference type="Pfam" id="PF00275"/>
    </source>
</evidence>
<comment type="similarity">
    <text evidence="2 7">Belongs to the EPSP synthase family.</text>
</comment>
<comment type="caution">
    <text evidence="7">Lacks conserved residue(s) required for the propagation of feature annotation.</text>
</comment>
<dbReference type="PANTHER" id="PTHR21090">
    <property type="entry name" value="AROM/DEHYDROQUINATE SYNTHASE"/>
    <property type="match status" value="1"/>
</dbReference>
<dbReference type="SUPFAM" id="SSF55205">
    <property type="entry name" value="EPT/RTPC-like"/>
    <property type="match status" value="1"/>
</dbReference>
<keyword evidence="3 7" id="KW-0028">Amino-acid biosynthesis</keyword>
<dbReference type="GO" id="GO:0003866">
    <property type="term" value="F:3-phosphoshikimate 1-carboxyvinyltransferase activity"/>
    <property type="evidence" value="ECO:0007669"/>
    <property type="project" value="UniProtKB-UniRule"/>
</dbReference>
<feature type="binding site" evidence="7">
    <location>
        <position position="168"/>
    </location>
    <ligand>
        <name>3-phosphoshikimate</name>
        <dbReference type="ChEBI" id="CHEBI:145989"/>
    </ligand>
</feature>
<feature type="binding site" evidence="7">
    <location>
        <position position="335"/>
    </location>
    <ligand>
        <name>phosphoenolpyruvate</name>
        <dbReference type="ChEBI" id="CHEBI:58702"/>
    </ligand>
</feature>
<dbReference type="eggNOG" id="arCOG04134">
    <property type="taxonomic scope" value="Archaea"/>
</dbReference>
<comment type="subunit">
    <text evidence="7">Monomer.</text>
</comment>
<evidence type="ECO:0000256" key="1">
    <source>
        <dbReference type="ARBA" id="ARBA00004811"/>
    </source>
</evidence>
<evidence type="ECO:0000256" key="7">
    <source>
        <dbReference type="HAMAP-Rule" id="MF_00210"/>
    </source>
</evidence>
<proteinExistence type="inferred from homology"/>
<dbReference type="Gene3D" id="3.65.10.10">
    <property type="entry name" value="Enolpyruvate transferase domain"/>
    <property type="match status" value="2"/>
</dbReference>
<organism evidence="9 10">
    <name type="scientific">Geoglobus acetivorans</name>
    <dbReference type="NCBI Taxonomy" id="565033"/>
    <lineage>
        <taxon>Archaea</taxon>
        <taxon>Methanobacteriati</taxon>
        <taxon>Methanobacteriota</taxon>
        <taxon>Archaeoglobi</taxon>
        <taxon>Archaeoglobales</taxon>
        <taxon>Archaeoglobaceae</taxon>
        <taxon>Geoglobus</taxon>
    </lineage>
</organism>
<dbReference type="InterPro" id="IPR006264">
    <property type="entry name" value="EPSP_synthase"/>
</dbReference>
<dbReference type="PANTHER" id="PTHR21090:SF5">
    <property type="entry name" value="PENTAFUNCTIONAL AROM POLYPEPTIDE"/>
    <property type="match status" value="1"/>
</dbReference>
<dbReference type="HOGENOM" id="CLU_024321_0_0_2"/>
<dbReference type="CDD" id="cd01556">
    <property type="entry name" value="EPSP_synthase"/>
    <property type="match status" value="1"/>
</dbReference>
<dbReference type="EC" id="2.5.1.19" evidence="7"/>
<dbReference type="GO" id="GO:0009073">
    <property type="term" value="P:aromatic amino acid family biosynthetic process"/>
    <property type="evidence" value="ECO:0007669"/>
    <property type="project" value="UniProtKB-KW"/>
</dbReference>
<dbReference type="UniPathway" id="UPA00053">
    <property type="reaction ID" value="UER00089"/>
</dbReference>
<dbReference type="InterPro" id="IPR023193">
    <property type="entry name" value="EPSP_synthase_CS"/>
</dbReference>
<feature type="binding site" evidence="7">
    <location>
        <position position="123"/>
    </location>
    <ligand>
        <name>phosphoenolpyruvate</name>
        <dbReference type="ChEBI" id="CHEBI:58702"/>
    </ligand>
</feature>
<reference evidence="9 10" key="1">
    <citation type="journal article" date="2015" name="Appl. Environ. Microbiol.">
        <title>The Geoglobus acetivorans genome: Fe(III) reduction, acetate utilization, autotrophic growth, and degradation of aromatic compounds in a hyperthermophilic archaeon.</title>
        <authorList>
            <person name="Mardanov A.V."/>
            <person name="Slododkina G.B."/>
            <person name="Slobodkin A.I."/>
            <person name="Beletsky A.V."/>
            <person name="Gavrilov S.N."/>
            <person name="Kublanov I.V."/>
            <person name="Bonch-Osmolovskaya E.A."/>
            <person name="Skryabin K.G."/>
            <person name="Ravin N.V."/>
        </authorList>
    </citation>
    <scope>NUCLEOTIDE SEQUENCE [LARGE SCALE GENOMIC DNA]</scope>
    <source>
        <strain evidence="9 10">SBH6</strain>
    </source>
</reference>